<gene>
    <name evidence="2" type="ORF">FOC1_g10015738</name>
</gene>
<feature type="compositionally biased region" description="Polar residues" evidence="1">
    <location>
        <begin position="127"/>
        <end position="137"/>
    </location>
</feature>
<name>N4TP36_FUSC1</name>
<accession>N4TP36</accession>
<dbReference type="OrthoDB" id="5099470at2759"/>
<dbReference type="OMA" id="RDYGGFT"/>
<dbReference type="Proteomes" id="UP000016928">
    <property type="component" value="Unassembled WGS sequence"/>
</dbReference>
<dbReference type="VEuPathDB" id="FungiDB:FOC1_g10015738"/>
<protein>
    <submittedName>
        <fullName evidence="2">Uncharacterized protein</fullName>
    </submittedName>
</protein>
<sequence>MCRDIYYDYQQCRHHKFIRTEACWQDRWEVFCPCLSFPGVFPYKGTHASTEIRHVQLGLCSNCEGSKKKKVRRDYGGFTAQETHGAGASHGTRQAQTPQSTRGHQEVRAPERAHQHWAYREEPHMSMASQPTPQSASDRLYTSPPGVYAQNFSLAPSQGATQVGNKVIVDKGVPLPPQGQYKAADPSRSRNVRNSPRKAGSVQNRIDRSYTVSPLTEDERNAPHVDIPSHDEYTRRI</sequence>
<evidence type="ECO:0000256" key="1">
    <source>
        <dbReference type="SAM" id="MobiDB-lite"/>
    </source>
</evidence>
<feature type="compositionally biased region" description="Polar residues" evidence="1">
    <location>
        <begin position="91"/>
        <end position="102"/>
    </location>
</feature>
<evidence type="ECO:0000313" key="2">
    <source>
        <dbReference type="EMBL" id="ENH60932.1"/>
    </source>
</evidence>
<reference evidence="3" key="1">
    <citation type="submission" date="2012-09" db="EMBL/GenBank/DDBJ databases">
        <title>Genome sequencing and comparative transcriptomics of race 1 and race 4 of banana pathogen: Fusarium oxysporum f. sp. cubense.</title>
        <authorList>
            <person name="Fang X."/>
            <person name="Huang J."/>
        </authorList>
    </citation>
    <scope>NUCLEOTIDE SEQUENCE [LARGE SCALE GENOMIC DNA]</scope>
    <source>
        <strain evidence="3">race 1</strain>
    </source>
</reference>
<feature type="region of interest" description="Disordered" evidence="1">
    <location>
        <begin position="80"/>
        <end position="113"/>
    </location>
</feature>
<proteinExistence type="predicted"/>
<dbReference type="AlphaFoldDB" id="N4TP36"/>
<feature type="compositionally biased region" description="Basic and acidic residues" evidence="1">
    <location>
        <begin position="103"/>
        <end position="113"/>
    </location>
</feature>
<feature type="region of interest" description="Disordered" evidence="1">
    <location>
        <begin position="170"/>
        <end position="237"/>
    </location>
</feature>
<dbReference type="HOGENOM" id="CLU_1026903_0_0_1"/>
<evidence type="ECO:0000313" key="3">
    <source>
        <dbReference type="Proteomes" id="UP000016928"/>
    </source>
</evidence>
<organism evidence="2 3">
    <name type="scientific">Fusarium oxysporum f. sp. cubense (strain race 1)</name>
    <name type="common">Panama disease fungus</name>
    <dbReference type="NCBI Taxonomy" id="1229664"/>
    <lineage>
        <taxon>Eukaryota</taxon>
        <taxon>Fungi</taxon>
        <taxon>Dikarya</taxon>
        <taxon>Ascomycota</taxon>
        <taxon>Pezizomycotina</taxon>
        <taxon>Sordariomycetes</taxon>
        <taxon>Hypocreomycetidae</taxon>
        <taxon>Hypocreales</taxon>
        <taxon>Nectriaceae</taxon>
        <taxon>Fusarium</taxon>
        <taxon>Fusarium oxysporum species complex</taxon>
    </lineage>
</organism>
<feature type="region of interest" description="Disordered" evidence="1">
    <location>
        <begin position="124"/>
        <end position="143"/>
    </location>
</feature>
<dbReference type="EMBL" id="KB731261">
    <property type="protein sequence ID" value="ENH60932.1"/>
    <property type="molecule type" value="Genomic_DNA"/>
</dbReference>
<reference evidence="3" key="2">
    <citation type="journal article" date="2014" name="PLoS ONE">
        <title>Genome and Transcriptome Analysis of the Fungal Pathogen Fusarium oxysporum f. sp. cubense Causing Banana Vascular Wilt Disease.</title>
        <authorList>
            <person name="Guo L."/>
            <person name="Han L."/>
            <person name="Yang L."/>
            <person name="Zeng H."/>
            <person name="Fan D."/>
            <person name="Zhu Y."/>
            <person name="Feng Y."/>
            <person name="Wang G."/>
            <person name="Peng C."/>
            <person name="Jiang X."/>
            <person name="Zhou D."/>
            <person name="Ni P."/>
            <person name="Liang C."/>
            <person name="Liu L."/>
            <person name="Wang J."/>
            <person name="Mao C."/>
            <person name="Fang X."/>
            <person name="Peng M."/>
            <person name="Huang J."/>
        </authorList>
    </citation>
    <scope>NUCLEOTIDE SEQUENCE [LARGE SCALE GENOMIC DNA]</scope>
    <source>
        <strain evidence="3">race 1</strain>
    </source>
</reference>
<feature type="compositionally biased region" description="Basic and acidic residues" evidence="1">
    <location>
        <begin position="217"/>
        <end position="237"/>
    </location>
</feature>